<accession>A0AA40G1L9</accession>
<keyword evidence="2" id="KW-1185">Reference proteome</keyword>
<reference evidence="1" key="1">
    <citation type="submission" date="2021-10" db="EMBL/GenBank/DDBJ databases">
        <title>Melipona bicolor Genome sequencing and assembly.</title>
        <authorList>
            <person name="Araujo N.S."/>
            <person name="Arias M.C."/>
        </authorList>
    </citation>
    <scope>NUCLEOTIDE SEQUENCE</scope>
    <source>
        <strain evidence="1">USP_2M_L1-L4_2017</strain>
        <tissue evidence="1">Whole body</tissue>
    </source>
</reference>
<dbReference type="Proteomes" id="UP001177670">
    <property type="component" value="Unassembled WGS sequence"/>
</dbReference>
<comment type="caution">
    <text evidence="1">The sequence shown here is derived from an EMBL/GenBank/DDBJ whole genome shotgun (WGS) entry which is preliminary data.</text>
</comment>
<gene>
    <name evidence="1" type="ORF">K0M31_020113</name>
</gene>
<organism evidence="1 2">
    <name type="scientific">Melipona bicolor</name>
    <dbReference type="NCBI Taxonomy" id="60889"/>
    <lineage>
        <taxon>Eukaryota</taxon>
        <taxon>Metazoa</taxon>
        <taxon>Ecdysozoa</taxon>
        <taxon>Arthropoda</taxon>
        <taxon>Hexapoda</taxon>
        <taxon>Insecta</taxon>
        <taxon>Pterygota</taxon>
        <taxon>Neoptera</taxon>
        <taxon>Endopterygota</taxon>
        <taxon>Hymenoptera</taxon>
        <taxon>Apocrita</taxon>
        <taxon>Aculeata</taxon>
        <taxon>Apoidea</taxon>
        <taxon>Anthophila</taxon>
        <taxon>Apidae</taxon>
        <taxon>Melipona</taxon>
    </lineage>
</organism>
<name>A0AA40G1L9_9HYME</name>
<evidence type="ECO:0000313" key="1">
    <source>
        <dbReference type="EMBL" id="KAK1128977.1"/>
    </source>
</evidence>
<proteinExistence type="predicted"/>
<dbReference type="EMBL" id="JAHYIQ010000009">
    <property type="protein sequence ID" value="KAK1128977.1"/>
    <property type="molecule type" value="Genomic_DNA"/>
</dbReference>
<sequence length="107" mass="12042">MTSFLFIVADISDDIGYICLDKHKSRRGRIGENLYRSGSLVSGALHNADKCALNRSVHDQVQRRLAIKAVQEPGSIVEPEVRLFVRPYFPLDYASNPSANGRRRRSP</sequence>
<evidence type="ECO:0000313" key="2">
    <source>
        <dbReference type="Proteomes" id="UP001177670"/>
    </source>
</evidence>
<dbReference type="AlphaFoldDB" id="A0AA40G1L9"/>
<protein>
    <submittedName>
        <fullName evidence="1">Uncharacterized protein</fullName>
    </submittedName>
</protein>